<evidence type="ECO:0000256" key="6">
    <source>
        <dbReference type="ARBA" id="ARBA00018802"/>
    </source>
</evidence>
<keyword evidence="11 18" id="KW-0012">Acyltransferase</keyword>
<keyword evidence="9" id="KW-0809">Transit peptide</keyword>
<dbReference type="FunFam" id="3.40.630.30:FF:000070">
    <property type="entry name" value="Acetylglutamate kinase"/>
    <property type="match status" value="1"/>
</dbReference>
<gene>
    <name evidence="18" type="primary">ARG2</name>
    <name evidence="18" type="ORF">MJAP1_003921</name>
</gene>
<protein>
    <recommendedName>
        <fullName evidence="6">Amino-acid acetyltransferase, mitochondrial</fullName>
        <ecNumber evidence="5">2.3.1.1</ecNumber>
    </recommendedName>
    <alternativeName>
        <fullName evidence="12">Arginine-requiring protein 2</fullName>
    </alternativeName>
    <alternativeName>
        <fullName evidence="13">Glutamate N-acetyltransferase</fullName>
    </alternativeName>
    <alternativeName>
        <fullName evidence="14">N-acetylglutamate synthase</fullName>
    </alternativeName>
</protein>
<evidence type="ECO:0000256" key="2">
    <source>
        <dbReference type="ARBA" id="ARBA00004173"/>
    </source>
</evidence>
<dbReference type="RefSeq" id="XP_060123827.1">
    <property type="nucleotide sequence ID" value="XM_060267844.1"/>
</dbReference>
<organism evidence="18 19">
    <name type="scientific">Malassezia japonica</name>
    <dbReference type="NCBI Taxonomy" id="223818"/>
    <lineage>
        <taxon>Eukaryota</taxon>
        <taxon>Fungi</taxon>
        <taxon>Dikarya</taxon>
        <taxon>Basidiomycota</taxon>
        <taxon>Ustilaginomycotina</taxon>
        <taxon>Malasseziomycetes</taxon>
        <taxon>Malasseziales</taxon>
        <taxon>Malasseziaceae</taxon>
        <taxon>Malassezia</taxon>
    </lineage>
</organism>
<feature type="region of interest" description="Disordered" evidence="16">
    <location>
        <begin position="36"/>
        <end position="63"/>
    </location>
</feature>
<reference evidence="18" key="1">
    <citation type="submission" date="2023-03" db="EMBL/GenBank/DDBJ databases">
        <title>Mating type loci evolution in Malassezia.</title>
        <authorList>
            <person name="Coelho M.A."/>
        </authorList>
    </citation>
    <scope>NUCLEOTIDE SEQUENCE</scope>
    <source>
        <strain evidence="18">CBS 9431</strain>
    </source>
</reference>
<dbReference type="PANTHER" id="PTHR23342:SF4">
    <property type="entry name" value="AMINO-ACID ACETYLTRANSFERASE, MITOCHONDRIAL"/>
    <property type="match status" value="1"/>
</dbReference>
<evidence type="ECO:0000256" key="13">
    <source>
        <dbReference type="ARBA" id="ARBA00030346"/>
    </source>
</evidence>
<dbReference type="GO" id="GO:0005759">
    <property type="term" value="C:mitochondrial matrix"/>
    <property type="evidence" value="ECO:0007669"/>
    <property type="project" value="TreeGrafter"/>
</dbReference>
<evidence type="ECO:0000256" key="16">
    <source>
        <dbReference type="SAM" id="MobiDB-lite"/>
    </source>
</evidence>
<evidence type="ECO:0000256" key="4">
    <source>
        <dbReference type="ARBA" id="ARBA00008694"/>
    </source>
</evidence>
<evidence type="ECO:0000259" key="17">
    <source>
        <dbReference type="PROSITE" id="PS51731"/>
    </source>
</evidence>
<evidence type="ECO:0000256" key="12">
    <source>
        <dbReference type="ARBA" id="ARBA00030322"/>
    </source>
</evidence>
<comment type="subcellular location">
    <subcellularLocation>
        <location evidence="2">Mitochondrion</location>
    </subcellularLocation>
</comment>
<dbReference type="EMBL" id="CP119965">
    <property type="protein sequence ID" value="WFD40930.1"/>
    <property type="molecule type" value="Genomic_DNA"/>
</dbReference>
<proteinExistence type="inferred from homology"/>
<evidence type="ECO:0000256" key="5">
    <source>
        <dbReference type="ARBA" id="ARBA00012697"/>
    </source>
</evidence>
<comment type="catalytic activity">
    <reaction evidence="15">
        <text>L-glutamate + acetyl-CoA = N-acetyl-L-glutamate + CoA + H(+)</text>
        <dbReference type="Rhea" id="RHEA:24292"/>
        <dbReference type="ChEBI" id="CHEBI:15378"/>
        <dbReference type="ChEBI" id="CHEBI:29985"/>
        <dbReference type="ChEBI" id="CHEBI:44337"/>
        <dbReference type="ChEBI" id="CHEBI:57287"/>
        <dbReference type="ChEBI" id="CHEBI:57288"/>
        <dbReference type="EC" id="2.3.1.1"/>
    </reaction>
</comment>
<dbReference type="Gene3D" id="3.40.1160.10">
    <property type="entry name" value="Acetylglutamate kinase-like"/>
    <property type="match status" value="1"/>
</dbReference>
<accession>A0AAF0F185</accession>
<evidence type="ECO:0000313" key="19">
    <source>
        <dbReference type="Proteomes" id="UP001217754"/>
    </source>
</evidence>
<evidence type="ECO:0000256" key="7">
    <source>
        <dbReference type="ARBA" id="ARBA00022605"/>
    </source>
</evidence>
<evidence type="ECO:0000256" key="10">
    <source>
        <dbReference type="ARBA" id="ARBA00023128"/>
    </source>
</evidence>
<evidence type="ECO:0000313" key="18">
    <source>
        <dbReference type="EMBL" id="WFD40930.1"/>
    </source>
</evidence>
<dbReference type="InterPro" id="IPR006855">
    <property type="entry name" value="Vertebrate-like_GNAT_dom"/>
</dbReference>
<evidence type="ECO:0000256" key="11">
    <source>
        <dbReference type="ARBA" id="ARBA00023315"/>
    </source>
</evidence>
<feature type="compositionally biased region" description="Low complexity" evidence="16">
    <location>
        <begin position="52"/>
        <end position="63"/>
    </location>
</feature>
<dbReference type="GO" id="GO:0006526">
    <property type="term" value="P:L-arginine biosynthetic process"/>
    <property type="evidence" value="ECO:0007669"/>
    <property type="project" value="TreeGrafter"/>
</dbReference>
<dbReference type="GeneID" id="85227572"/>
<comment type="pathway">
    <text evidence="3">Amino-acid biosynthesis; L-arginine biosynthesis; N(2)-acetyl-L-ornithine from L-glutamate: step 1/4.</text>
</comment>
<keyword evidence="19" id="KW-1185">Reference proteome</keyword>
<dbReference type="AlphaFoldDB" id="A0AAF0F185"/>
<sequence>MSRQVHQLILEVLKSRPPTRDVKSYLNTFGRRAKPVRPDFFSRSDPRPKPLSSPGARAAAPVPGAPVSVRNAVEESEHAGNLTQDATIVADRVAEDHEVYSLAESHTALVKLQGPFTDRQLLSIAEGLAYLKRLGLMCVVVLDHGGWQSLSRYNADGTQVETDTNELAPWLGTTHDHHALAFGSEEAGQRNNMVKELWQVANAFTSAGVDPRPYGHAVMRIAPLADLPASLHDAEGGNRAEESRAPLAADCSLQSVFRSLDSGQMPILIPLALYDDRARTDCKEPSALRTVCVNADDVMVALAREMADAGERNAEACADGAVSEPGHATVLTPLRLMVISREGGIPSHARGGNPHLSVNLRSEYDAIRSSFVWNDTHPTALPNLDMIRDCLAYMPPTSSGVMVTHRSPRSLIANLITNKAAHSPSLPQRLLARRQDVRHTPTILRSGLPVRVLTDWADVDQDKLQALLEQSFRRSLNREAYFGRLAALLDFVIITGDYDGLAIVTKECAPGEDPHKVEPIAYLDKFAVLPKLQGSGAVDFLWGALRDEVHGLGLLDALNNNGGKNGFGVGRDLVWKSRASNPVNRWYFERSNGFVRLPPSFGIKPGAPAPPASEWAMFWCDAEQRLAELAGRNVLTSASSLDEVRDSAKAHIAPPMTPLSSARMPSDTILPIVAREECGRLERWAKCLATIPSAWN</sequence>
<dbReference type="Proteomes" id="UP001217754">
    <property type="component" value="Chromosome 8"/>
</dbReference>
<dbReference type="Gene3D" id="3.40.630.30">
    <property type="match status" value="1"/>
</dbReference>
<dbReference type="PANTHER" id="PTHR23342">
    <property type="entry name" value="N-ACETYLGLUTAMATE SYNTHASE"/>
    <property type="match status" value="1"/>
</dbReference>
<comment type="function">
    <text evidence="1">N-acetylglutamate synthase involved in arginine biosynthesis.</text>
</comment>
<dbReference type="GO" id="GO:0006592">
    <property type="term" value="P:ornithine biosynthetic process"/>
    <property type="evidence" value="ECO:0007669"/>
    <property type="project" value="TreeGrafter"/>
</dbReference>
<evidence type="ECO:0000256" key="14">
    <source>
        <dbReference type="ARBA" id="ARBA00033251"/>
    </source>
</evidence>
<evidence type="ECO:0000256" key="8">
    <source>
        <dbReference type="ARBA" id="ARBA00022679"/>
    </source>
</evidence>
<dbReference type="EC" id="2.3.1.1" evidence="5"/>
<evidence type="ECO:0000256" key="9">
    <source>
        <dbReference type="ARBA" id="ARBA00022946"/>
    </source>
</evidence>
<name>A0AAF0F185_9BASI</name>
<feature type="compositionally biased region" description="Basic and acidic residues" evidence="16">
    <location>
        <begin position="36"/>
        <end position="48"/>
    </location>
</feature>
<evidence type="ECO:0000256" key="3">
    <source>
        <dbReference type="ARBA" id="ARBA00004925"/>
    </source>
</evidence>
<dbReference type="InterPro" id="IPR036393">
    <property type="entry name" value="AceGlu_kinase-like_sf"/>
</dbReference>
<keyword evidence="8 18" id="KW-0808">Transferase</keyword>
<dbReference type="GO" id="GO:0004042">
    <property type="term" value="F:L-glutamate N-acetyltransferase activity"/>
    <property type="evidence" value="ECO:0007669"/>
    <property type="project" value="TreeGrafter"/>
</dbReference>
<comment type="similarity">
    <text evidence="4">Belongs to the acetyltransferase family.</text>
</comment>
<keyword evidence="7" id="KW-0028">Amino-acid biosynthesis</keyword>
<keyword evidence="10" id="KW-0496">Mitochondrion</keyword>
<feature type="domain" description="N-acetyltransferase" evidence="17">
    <location>
        <begin position="448"/>
        <end position="643"/>
    </location>
</feature>
<dbReference type="Pfam" id="PF04768">
    <property type="entry name" value="NAT"/>
    <property type="match status" value="2"/>
</dbReference>
<evidence type="ECO:0000256" key="15">
    <source>
        <dbReference type="ARBA" id="ARBA00048372"/>
    </source>
</evidence>
<evidence type="ECO:0000256" key="1">
    <source>
        <dbReference type="ARBA" id="ARBA00002294"/>
    </source>
</evidence>
<dbReference type="PROSITE" id="PS51731">
    <property type="entry name" value="GNAT_NAGS"/>
    <property type="match status" value="1"/>
</dbReference>